<dbReference type="AlphaFoldDB" id="A0A396JUK3"/>
<organism evidence="1 2">
    <name type="scientific">Medicago truncatula</name>
    <name type="common">Barrel medic</name>
    <name type="synonym">Medicago tribuloides</name>
    <dbReference type="NCBI Taxonomy" id="3880"/>
    <lineage>
        <taxon>Eukaryota</taxon>
        <taxon>Viridiplantae</taxon>
        <taxon>Streptophyta</taxon>
        <taxon>Embryophyta</taxon>
        <taxon>Tracheophyta</taxon>
        <taxon>Spermatophyta</taxon>
        <taxon>Magnoliopsida</taxon>
        <taxon>eudicotyledons</taxon>
        <taxon>Gunneridae</taxon>
        <taxon>Pentapetalae</taxon>
        <taxon>rosids</taxon>
        <taxon>fabids</taxon>
        <taxon>Fabales</taxon>
        <taxon>Fabaceae</taxon>
        <taxon>Papilionoideae</taxon>
        <taxon>50 kb inversion clade</taxon>
        <taxon>NPAAA clade</taxon>
        <taxon>Hologalegina</taxon>
        <taxon>IRL clade</taxon>
        <taxon>Trifolieae</taxon>
        <taxon>Medicago</taxon>
    </lineage>
</organism>
<dbReference type="PANTHER" id="PTHR46201">
    <property type="entry name" value="PHD FINGER PROTEIN MALE MEIOCYTE DEATH 1-RELATED"/>
    <property type="match status" value="1"/>
</dbReference>
<name>A0A396JUK3_MEDTR</name>
<reference evidence="2" key="1">
    <citation type="journal article" date="2018" name="Nat. Plants">
        <title>Whole-genome landscape of Medicago truncatula symbiotic genes.</title>
        <authorList>
            <person name="Pecrix Y."/>
            <person name="Staton S.E."/>
            <person name="Sallet E."/>
            <person name="Lelandais-Briere C."/>
            <person name="Moreau S."/>
            <person name="Carrere S."/>
            <person name="Blein T."/>
            <person name="Jardinaud M.F."/>
            <person name="Latrasse D."/>
            <person name="Zouine M."/>
            <person name="Zahm M."/>
            <person name="Kreplak J."/>
            <person name="Mayjonade B."/>
            <person name="Satge C."/>
            <person name="Perez M."/>
            <person name="Cauet S."/>
            <person name="Marande W."/>
            <person name="Chantry-Darmon C."/>
            <person name="Lopez-Roques C."/>
            <person name="Bouchez O."/>
            <person name="Berard A."/>
            <person name="Debelle F."/>
            <person name="Munos S."/>
            <person name="Bendahmane A."/>
            <person name="Berges H."/>
            <person name="Niebel A."/>
            <person name="Buitink J."/>
            <person name="Frugier F."/>
            <person name="Benhamed M."/>
            <person name="Crespi M."/>
            <person name="Gouzy J."/>
            <person name="Gamas P."/>
        </authorList>
    </citation>
    <scope>NUCLEOTIDE SEQUENCE [LARGE SCALE GENOMIC DNA]</scope>
    <source>
        <strain evidence="2">cv. Jemalong A17</strain>
    </source>
</reference>
<gene>
    <name evidence="1" type="ORF">MtrunA17_Chr1g0188411</name>
</gene>
<evidence type="ECO:0000313" key="1">
    <source>
        <dbReference type="EMBL" id="RHN80451.1"/>
    </source>
</evidence>
<dbReference type="EMBL" id="PSQE01000001">
    <property type="protein sequence ID" value="RHN80451.1"/>
    <property type="molecule type" value="Genomic_DNA"/>
</dbReference>
<proteinExistence type="predicted"/>
<dbReference type="Gramene" id="rna4380">
    <property type="protein sequence ID" value="RHN80451.1"/>
    <property type="gene ID" value="gene4380"/>
</dbReference>
<comment type="caution">
    <text evidence="1">The sequence shown here is derived from an EMBL/GenBank/DDBJ whole genome shotgun (WGS) entry which is preliminary data.</text>
</comment>
<accession>A0A396JUK3</accession>
<sequence>MVVSGGKSLKRMKRRVTADYHDFFSFPSPSLAASESFSGGPFRSNVHSFLTKYALLPPPSALFPHLLTWQILFRVGEITEGGESGPAVICLDVVEEDVARSRSVYCDQCRVFGELTRFGFT</sequence>
<protein>
    <submittedName>
        <fullName evidence="1">Uncharacterized protein</fullName>
    </submittedName>
</protein>
<dbReference type="PANTHER" id="PTHR46201:SF3">
    <property type="entry name" value="OS01G0877500 PROTEIN"/>
    <property type="match status" value="1"/>
</dbReference>
<dbReference type="Proteomes" id="UP000265566">
    <property type="component" value="Chromosome 1"/>
</dbReference>
<evidence type="ECO:0000313" key="2">
    <source>
        <dbReference type="Proteomes" id="UP000265566"/>
    </source>
</evidence>